<evidence type="ECO:0000313" key="1">
    <source>
        <dbReference type="EMBL" id="EXV03540.1"/>
    </source>
</evidence>
<name>A0A0A1V139_9HYPO</name>
<dbReference type="AlphaFoldDB" id="A0A0A1V139"/>
<sequence>MGHVPLLDLERANSSDHERDWRRWLHLDPCKVGSLDDGQSEVFVDLIVQELSGNTVLGCGGLQEMSIRVDRIALPRAPHPRRHFVLSFDASSAPRSPPATSQSNGVERCFISVSRLNLLLRPELQFNSMAVSGALHCCNITRRLHMPLAVLVDVLELF</sequence>
<dbReference type="EMBL" id="JELW01000003">
    <property type="protein sequence ID" value="EXV03540.1"/>
    <property type="molecule type" value="Genomic_DNA"/>
</dbReference>
<dbReference type="HOGENOM" id="CLU_1669799_0_0_1"/>
<evidence type="ECO:0000313" key="2">
    <source>
        <dbReference type="Proteomes" id="UP000030151"/>
    </source>
</evidence>
<proteinExistence type="predicted"/>
<reference evidence="1 2" key="1">
    <citation type="submission" date="2014-02" db="EMBL/GenBank/DDBJ databases">
        <title>The genome sequence of the entomopathogenic fungus Metarhizium robertsii ARSEF 2575.</title>
        <authorList>
            <person name="Giuliano Garisto Donzelli B."/>
            <person name="Roe B.A."/>
            <person name="Macmil S.L."/>
            <person name="Krasnoff S.B."/>
            <person name="Gibson D.M."/>
        </authorList>
    </citation>
    <scope>NUCLEOTIDE SEQUENCE [LARGE SCALE GENOMIC DNA]</scope>
    <source>
        <strain evidence="1 2">ARSEF 2575</strain>
    </source>
</reference>
<protein>
    <submittedName>
        <fullName evidence="1">Uncharacterized protein</fullName>
    </submittedName>
</protein>
<accession>A0A0A1V139</accession>
<dbReference type="Proteomes" id="UP000030151">
    <property type="component" value="Unassembled WGS sequence"/>
</dbReference>
<gene>
    <name evidence="1" type="ORF">X797_003340</name>
</gene>
<comment type="caution">
    <text evidence="1">The sequence shown here is derived from an EMBL/GenBank/DDBJ whole genome shotgun (WGS) entry which is preliminary data.</text>
</comment>
<organism evidence="1 2">
    <name type="scientific">Metarhizium robertsii</name>
    <dbReference type="NCBI Taxonomy" id="568076"/>
    <lineage>
        <taxon>Eukaryota</taxon>
        <taxon>Fungi</taxon>
        <taxon>Dikarya</taxon>
        <taxon>Ascomycota</taxon>
        <taxon>Pezizomycotina</taxon>
        <taxon>Sordariomycetes</taxon>
        <taxon>Hypocreomycetidae</taxon>
        <taxon>Hypocreales</taxon>
        <taxon>Clavicipitaceae</taxon>
        <taxon>Metarhizium</taxon>
    </lineage>
</organism>